<dbReference type="RefSeq" id="XP_002623728.1">
    <property type="nucleotide sequence ID" value="XM_002623682.1"/>
</dbReference>
<sequence>MRIVYFLFNLMLSFHLAAVASGAAVMMNRSVKSKKASNDTDPESQPPGLSDPAGKPSNPNNPDHDELHNPGQKRWDPLGKSFIRRGPLKLPPSECKKHTCYKDSECKFLGCTFCHFTSNPGGLGHCI</sequence>
<evidence type="ECO:0000313" key="3">
    <source>
        <dbReference type="EMBL" id="OAT10236.1"/>
    </source>
</evidence>
<dbReference type="AlphaFoldDB" id="A0A179UQ61"/>
<feature type="region of interest" description="Disordered" evidence="1">
    <location>
        <begin position="30"/>
        <end position="92"/>
    </location>
</feature>
<feature type="chain" id="PRO_5008107498" evidence="2">
    <location>
        <begin position="23"/>
        <end position="127"/>
    </location>
</feature>
<dbReference type="KEGG" id="bgh:BDBG_05902"/>
<accession>A0A179UQ61</accession>
<feature type="compositionally biased region" description="Basic and acidic residues" evidence="1">
    <location>
        <begin position="62"/>
        <end position="77"/>
    </location>
</feature>
<feature type="signal peptide" evidence="2">
    <location>
        <begin position="1"/>
        <end position="22"/>
    </location>
</feature>
<proteinExistence type="predicted"/>
<evidence type="ECO:0000256" key="1">
    <source>
        <dbReference type="SAM" id="MobiDB-lite"/>
    </source>
</evidence>
<reference evidence="4" key="1">
    <citation type="journal article" date="2015" name="PLoS Genet.">
        <title>The dynamic genome and transcriptome of the human fungal pathogen Blastomyces and close relative Emmonsia.</title>
        <authorList>
            <person name="Munoz J.F."/>
            <person name="Gauthier G.M."/>
            <person name="Desjardins C.A."/>
            <person name="Gallo J.E."/>
            <person name="Holder J."/>
            <person name="Sullivan T.D."/>
            <person name="Marty A.J."/>
            <person name="Carmen J.C."/>
            <person name="Chen Z."/>
            <person name="Ding L."/>
            <person name="Gujja S."/>
            <person name="Magrini V."/>
            <person name="Misas E."/>
            <person name="Mitreva M."/>
            <person name="Priest M."/>
            <person name="Saif S."/>
            <person name="Whiston E.A."/>
            <person name="Young S."/>
            <person name="Zeng Q."/>
            <person name="Goldman W.E."/>
            <person name="Mardis E.R."/>
            <person name="Taylor J.W."/>
            <person name="McEwen J.G."/>
            <person name="Clay O.K."/>
            <person name="Klein B.S."/>
            <person name="Cuomo C.A."/>
        </authorList>
    </citation>
    <scope>NUCLEOTIDE SEQUENCE [LARGE SCALE GENOMIC DNA]</scope>
    <source>
        <strain evidence="4">SLH14081</strain>
    </source>
</reference>
<dbReference type="OrthoDB" id="10522612at2759"/>
<protein>
    <submittedName>
        <fullName evidence="3">Uncharacterized protein</fullName>
    </submittedName>
</protein>
<dbReference type="Proteomes" id="UP000002038">
    <property type="component" value="Unassembled WGS sequence"/>
</dbReference>
<keyword evidence="4" id="KW-1185">Reference proteome</keyword>
<gene>
    <name evidence="3" type="ORF">BDBG_05902</name>
</gene>
<name>A0A179UQ61_BLAGS</name>
<dbReference type="GeneID" id="8503704"/>
<dbReference type="VEuPathDB" id="FungiDB:BDBG_05902"/>
<organism evidence="3 4">
    <name type="scientific">Blastomyces gilchristii (strain SLH14081)</name>
    <name type="common">Blastomyces dermatitidis</name>
    <dbReference type="NCBI Taxonomy" id="559298"/>
    <lineage>
        <taxon>Eukaryota</taxon>
        <taxon>Fungi</taxon>
        <taxon>Dikarya</taxon>
        <taxon>Ascomycota</taxon>
        <taxon>Pezizomycotina</taxon>
        <taxon>Eurotiomycetes</taxon>
        <taxon>Eurotiomycetidae</taxon>
        <taxon>Onygenales</taxon>
        <taxon>Ajellomycetaceae</taxon>
        <taxon>Blastomyces</taxon>
    </lineage>
</organism>
<evidence type="ECO:0000256" key="2">
    <source>
        <dbReference type="SAM" id="SignalP"/>
    </source>
</evidence>
<evidence type="ECO:0000313" key="4">
    <source>
        <dbReference type="Proteomes" id="UP000002038"/>
    </source>
</evidence>
<keyword evidence="2" id="KW-0732">Signal</keyword>
<dbReference type="EMBL" id="GG657459">
    <property type="protein sequence ID" value="OAT10236.1"/>
    <property type="molecule type" value="Genomic_DNA"/>
</dbReference>